<proteinExistence type="predicted"/>
<gene>
    <name evidence="2" type="ORF">QBC35DRAFT_545008</name>
</gene>
<accession>A0AAN6WK03</accession>
<sequence length="128" mass="13906">MAGLNLHHACHREIMTQYCGNLPTWIQAIGPVSRLGQKETVIVDIICLTGPYSAVSKDKACRKIIPEMLFKIEDNIPSFITQRTKTVANSSFHNNTGAASSSTRTAVSPGDEGTSTPEHNLYEGGAWC</sequence>
<evidence type="ECO:0000313" key="2">
    <source>
        <dbReference type="EMBL" id="KAK4183043.1"/>
    </source>
</evidence>
<dbReference type="EMBL" id="MU864583">
    <property type="protein sequence ID" value="KAK4183043.1"/>
    <property type="molecule type" value="Genomic_DNA"/>
</dbReference>
<dbReference type="AlphaFoldDB" id="A0AAN6WK03"/>
<reference evidence="2" key="2">
    <citation type="submission" date="2023-05" db="EMBL/GenBank/DDBJ databases">
        <authorList>
            <consortium name="Lawrence Berkeley National Laboratory"/>
            <person name="Steindorff A."/>
            <person name="Hensen N."/>
            <person name="Bonometti L."/>
            <person name="Westerberg I."/>
            <person name="Brannstrom I.O."/>
            <person name="Guillou S."/>
            <person name="Cros-Aarteil S."/>
            <person name="Calhoun S."/>
            <person name="Haridas S."/>
            <person name="Kuo A."/>
            <person name="Mondo S."/>
            <person name="Pangilinan J."/>
            <person name="Riley R."/>
            <person name="Labutti K."/>
            <person name="Andreopoulos B."/>
            <person name="Lipzen A."/>
            <person name="Chen C."/>
            <person name="Yanf M."/>
            <person name="Daum C."/>
            <person name="Ng V."/>
            <person name="Clum A."/>
            <person name="Ohm R."/>
            <person name="Martin F."/>
            <person name="Silar P."/>
            <person name="Natvig D."/>
            <person name="Lalanne C."/>
            <person name="Gautier V."/>
            <person name="Ament-Velasquez S.L."/>
            <person name="Kruys A."/>
            <person name="Hutchinson M.I."/>
            <person name="Powell A.J."/>
            <person name="Barry K."/>
            <person name="Miller A.N."/>
            <person name="Grigoriev I.V."/>
            <person name="Debuchy R."/>
            <person name="Gladieux P."/>
            <person name="Thoren M.H."/>
            <person name="Johannesson H."/>
        </authorList>
    </citation>
    <scope>NUCLEOTIDE SEQUENCE</scope>
    <source>
        <strain evidence="2">PSN309</strain>
    </source>
</reference>
<feature type="region of interest" description="Disordered" evidence="1">
    <location>
        <begin position="91"/>
        <end position="128"/>
    </location>
</feature>
<dbReference type="Proteomes" id="UP001302126">
    <property type="component" value="Unassembled WGS sequence"/>
</dbReference>
<feature type="compositionally biased region" description="Polar residues" evidence="1">
    <location>
        <begin position="91"/>
        <end position="106"/>
    </location>
</feature>
<name>A0AAN6WK03_9PEZI</name>
<organism evidence="2 3">
    <name type="scientific">Podospora australis</name>
    <dbReference type="NCBI Taxonomy" id="1536484"/>
    <lineage>
        <taxon>Eukaryota</taxon>
        <taxon>Fungi</taxon>
        <taxon>Dikarya</taxon>
        <taxon>Ascomycota</taxon>
        <taxon>Pezizomycotina</taxon>
        <taxon>Sordariomycetes</taxon>
        <taxon>Sordariomycetidae</taxon>
        <taxon>Sordariales</taxon>
        <taxon>Podosporaceae</taxon>
        <taxon>Podospora</taxon>
    </lineage>
</organism>
<evidence type="ECO:0000313" key="3">
    <source>
        <dbReference type="Proteomes" id="UP001302126"/>
    </source>
</evidence>
<comment type="caution">
    <text evidence="2">The sequence shown here is derived from an EMBL/GenBank/DDBJ whole genome shotgun (WGS) entry which is preliminary data.</text>
</comment>
<protein>
    <submittedName>
        <fullName evidence="2">Uncharacterized protein</fullName>
    </submittedName>
</protein>
<evidence type="ECO:0000256" key="1">
    <source>
        <dbReference type="SAM" id="MobiDB-lite"/>
    </source>
</evidence>
<reference evidence="2" key="1">
    <citation type="journal article" date="2023" name="Mol. Phylogenet. Evol.">
        <title>Genome-scale phylogeny and comparative genomics of the fungal order Sordariales.</title>
        <authorList>
            <person name="Hensen N."/>
            <person name="Bonometti L."/>
            <person name="Westerberg I."/>
            <person name="Brannstrom I.O."/>
            <person name="Guillou S."/>
            <person name="Cros-Aarteil S."/>
            <person name="Calhoun S."/>
            <person name="Haridas S."/>
            <person name="Kuo A."/>
            <person name="Mondo S."/>
            <person name="Pangilinan J."/>
            <person name="Riley R."/>
            <person name="LaButti K."/>
            <person name="Andreopoulos B."/>
            <person name="Lipzen A."/>
            <person name="Chen C."/>
            <person name="Yan M."/>
            <person name="Daum C."/>
            <person name="Ng V."/>
            <person name="Clum A."/>
            <person name="Steindorff A."/>
            <person name="Ohm R.A."/>
            <person name="Martin F."/>
            <person name="Silar P."/>
            <person name="Natvig D.O."/>
            <person name="Lalanne C."/>
            <person name="Gautier V."/>
            <person name="Ament-Velasquez S.L."/>
            <person name="Kruys A."/>
            <person name="Hutchinson M.I."/>
            <person name="Powell A.J."/>
            <person name="Barry K."/>
            <person name="Miller A.N."/>
            <person name="Grigoriev I.V."/>
            <person name="Debuchy R."/>
            <person name="Gladieux P."/>
            <person name="Hiltunen Thoren M."/>
            <person name="Johannesson H."/>
        </authorList>
    </citation>
    <scope>NUCLEOTIDE SEQUENCE</scope>
    <source>
        <strain evidence="2">PSN309</strain>
    </source>
</reference>
<keyword evidence="3" id="KW-1185">Reference proteome</keyword>